<proteinExistence type="predicted"/>
<dbReference type="InterPro" id="IPR050807">
    <property type="entry name" value="TransReg_Diox_bact_type"/>
</dbReference>
<dbReference type="RefSeq" id="WP_205156522.1">
    <property type="nucleotide sequence ID" value="NZ_JAFEUM010000001.1"/>
</dbReference>
<evidence type="ECO:0000313" key="3">
    <source>
        <dbReference type="EMBL" id="MBM7034862.1"/>
    </source>
</evidence>
<dbReference type="SUPFAM" id="SSF47413">
    <property type="entry name" value="lambda repressor-like DNA-binding domains"/>
    <property type="match status" value="1"/>
</dbReference>
<dbReference type="InterPro" id="IPR011051">
    <property type="entry name" value="RmlC_Cupin_sf"/>
</dbReference>
<evidence type="ECO:0000313" key="4">
    <source>
        <dbReference type="Proteomes" id="UP000809621"/>
    </source>
</evidence>
<dbReference type="Gene3D" id="2.60.120.10">
    <property type="entry name" value="Jelly Rolls"/>
    <property type="match status" value="1"/>
</dbReference>
<sequence length="173" mass="18728">METPPLNTLGRNLQKWRVAKGLSLSKLAENAGIAKSNLSRLEQGGGNPTIDTIWRLAVQLDVPFGSLVASMNTPIGDDKVQVRLIEQGTDNPQVDAYWMLCAPHTERLSEPHIVGSIEAVTVISGGVKAGVVGEELWLTAGGTASFCADQPHRYCTEELWTTLLVTITYGKKE</sequence>
<protein>
    <submittedName>
        <fullName evidence="3">Helix-turn-helix domain-containing protein</fullName>
    </submittedName>
</protein>
<gene>
    <name evidence="3" type="ORF">JQC93_00475</name>
</gene>
<name>A0ABS2HFL1_9VIBR</name>
<dbReference type="PROSITE" id="PS50943">
    <property type="entry name" value="HTH_CROC1"/>
    <property type="match status" value="1"/>
</dbReference>
<dbReference type="PANTHER" id="PTHR46797:SF1">
    <property type="entry name" value="METHYLPHOSPHONATE SYNTHASE"/>
    <property type="match status" value="1"/>
</dbReference>
<reference evidence="3 4" key="1">
    <citation type="submission" date="2021-02" db="EMBL/GenBank/DDBJ databases">
        <authorList>
            <person name="Park J.-S."/>
        </authorList>
    </citation>
    <scope>NUCLEOTIDE SEQUENCE [LARGE SCALE GENOMIC DNA]</scope>
    <source>
        <strain evidence="3 4">188UL20-2</strain>
    </source>
</reference>
<dbReference type="SUPFAM" id="SSF51182">
    <property type="entry name" value="RmlC-like cupins"/>
    <property type="match status" value="1"/>
</dbReference>
<organism evidence="3 4">
    <name type="scientific">Vibrio ulleungensis</name>
    <dbReference type="NCBI Taxonomy" id="2807619"/>
    <lineage>
        <taxon>Bacteria</taxon>
        <taxon>Pseudomonadati</taxon>
        <taxon>Pseudomonadota</taxon>
        <taxon>Gammaproteobacteria</taxon>
        <taxon>Vibrionales</taxon>
        <taxon>Vibrionaceae</taxon>
        <taxon>Vibrio</taxon>
    </lineage>
</organism>
<dbReference type="InterPro" id="IPR014710">
    <property type="entry name" value="RmlC-like_jellyroll"/>
</dbReference>
<dbReference type="Proteomes" id="UP000809621">
    <property type="component" value="Unassembled WGS sequence"/>
</dbReference>
<dbReference type="InterPro" id="IPR010982">
    <property type="entry name" value="Lambda_DNA-bd_dom_sf"/>
</dbReference>
<evidence type="ECO:0000256" key="1">
    <source>
        <dbReference type="ARBA" id="ARBA00023125"/>
    </source>
</evidence>
<accession>A0ABS2HFL1</accession>
<dbReference type="InterPro" id="IPR001387">
    <property type="entry name" value="Cro/C1-type_HTH"/>
</dbReference>
<dbReference type="Pfam" id="PF01381">
    <property type="entry name" value="HTH_3"/>
    <property type="match status" value="1"/>
</dbReference>
<dbReference type="CDD" id="cd00093">
    <property type="entry name" value="HTH_XRE"/>
    <property type="match status" value="1"/>
</dbReference>
<keyword evidence="4" id="KW-1185">Reference proteome</keyword>
<evidence type="ECO:0000259" key="2">
    <source>
        <dbReference type="PROSITE" id="PS50943"/>
    </source>
</evidence>
<dbReference type="Gene3D" id="1.10.260.40">
    <property type="entry name" value="lambda repressor-like DNA-binding domains"/>
    <property type="match status" value="1"/>
</dbReference>
<feature type="domain" description="HTH cro/C1-type" evidence="2">
    <location>
        <begin position="13"/>
        <end position="67"/>
    </location>
</feature>
<dbReference type="PANTHER" id="PTHR46797">
    <property type="entry name" value="HTH-TYPE TRANSCRIPTIONAL REGULATOR"/>
    <property type="match status" value="1"/>
</dbReference>
<dbReference type="EMBL" id="JAFEUM010000001">
    <property type="protein sequence ID" value="MBM7034862.1"/>
    <property type="molecule type" value="Genomic_DNA"/>
</dbReference>
<comment type="caution">
    <text evidence="3">The sequence shown here is derived from an EMBL/GenBank/DDBJ whole genome shotgun (WGS) entry which is preliminary data.</text>
</comment>
<dbReference type="SMART" id="SM00530">
    <property type="entry name" value="HTH_XRE"/>
    <property type="match status" value="1"/>
</dbReference>
<keyword evidence="1" id="KW-0238">DNA-binding</keyword>